<comment type="caution">
    <text evidence="11">The sequence shown here is derived from an EMBL/GenBank/DDBJ whole genome shotgun (WGS) entry which is preliminary data.</text>
</comment>
<evidence type="ECO:0000256" key="8">
    <source>
        <dbReference type="PIRSR" id="PIRSR602386-1"/>
    </source>
</evidence>
<sequence length="148" mass="15350">MRTFLRTLAGAAFLTAALGGYAVAADHEIHMLNKGKDGAMVFEPASLKIAAGDTVSFVPTDKSHNAESVKDLIPDGAQPFKGKMNEAIKVTFDVAGAYAIKCTPHVGMGMIALVVVGDAPANADAIKSAKLPKKARDRLDAEIAATGL</sequence>
<dbReference type="CDD" id="cd04218">
    <property type="entry name" value="Pseudoazurin"/>
    <property type="match status" value="1"/>
</dbReference>
<dbReference type="InterPro" id="IPR001235">
    <property type="entry name" value="Copper_blue_Plastocyanin"/>
</dbReference>
<dbReference type="GO" id="GO:0009055">
    <property type="term" value="F:electron transfer activity"/>
    <property type="evidence" value="ECO:0007669"/>
    <property type="project" value="InterPro"/>
</dbReference>
<dbReference type="Gene3D" id="2.60.40.420">
    <property type="entry name" value="Cupredoxins - blue copper proteins"/>
    <property type="match status" value="1"/>
</dbReference>
<dbReference type="InterPro" id="IPR002386">
    <property type="entry name" value="Amicyanin/Pseudoazurin"/>
</dbReference>
<comment type="cofactor">
    <cofactor evidence="8">
        <name>Cu cation</name>
        <dbReference type="ChEBI" id="CHEBI:23378"/>
    </cofactor>
    <text evidence="8">Binds 1 copper ion per subunit.</text>
</comment>
<dbReference type="Proteomes" id="UP000574761">
    <property type="component" value="Unassembled WGS sequence"/>
</dbReference>
<dbReference type="RefSeq" id="WP_183799535.1">
    <property type="nucleotide sequence ID" value="NZ_JACIEE010000002.1"/>
</dbReference>
<feature type="binding site" evidence="8">
    <location>
        <position position="64"/>
    </location>
    <ligand>
        <name>Cu cation</name>
        <dbReference type="ChEBI" id="CHEBI:23378"/>
    </ligand>
</feature>
<evidence type="ECO:0000256" key="3">
    <source>
        <dbReference type="ARBA" id="ARBA00022723"/>
    </source>
</evidence>
<dbReference type="InterPro" id="IPR012745">
    <property type="entry name" value="Pseudoazurin"/>
</dbReference>
<keyword evidence="12" id="KW-1185">Reference proteome</keyword>
<accession>A0A7W6D7G9</accession>
<keyword evidence="5" id="KW-0249">Electron transport</keyword>
<dbReference type="Pfam" id="PF00127">
    <property type="entry name" value="Copper-bind"/>
    <property type="match status" value="1"/>
</dbReference>
<organism evidence="11 12">
    <name type="scientific">Mycoplana azooxidifex</name>
    <dbReference type="NCBI Taxonomy" id="1636188"/>
    <lineage>
        <taxon>Bacteria</taxon>
        <taxon>Pseudomonadati</taxon>
        <taxon>Pseudomonadota</taxon>
        <taxon>Alphaproteobacteria</taxon>
        <taxon>Hyphomicrobiales</taxon>
        <taxon>Rhizobiaceae</taxon>
        <taxon>Mycoplana</taxon>
    </lineage>
</organism>
<evidence type="ECO:0000256" key="1">
    <source>
        <dbReference type="ARBA" id="ARBA00004418"/>
    </source>
</evidence>
<dbReference type="GO" id="GO:0042597">
    <property type="term" value="C:periplasmic space"/>
    <property type="evidence" value="ECO:0007669"/>
    <property type="project" value="UniProtKB-SubCell"/>
</dbReference>
<proteinExistence type="predicted"/>
<keyword evidence="6 8" id="KW-0186">Copper</keyword>
<dbReference type="SUPFAM" id="SSF49503">
    <property type="entry name" value="Cupredoxins"/>
    <property type="match status" value="1"/>
</dbReference>
<keyword evidence="4" id="KW-0574">Periplasm</keyword>
<feature type="binding site" evidence="8">
    <location>
        <position position="105"/>
    </location>
    <ligand>
        <name>Cu cation</name>
        <dbReference type="ChEBI" id="CHEBI:23378"/>
    </ligand>
</feature>
<dbReference type="AlphaFoldDB" id="A0A7W6D7G9"/>
<evidence type="ECO:0000313" key="12">
    <source>
        <dbReference type="Proteomes" id="UP000574761"/>
    </source>
</evidence>
<dbReference type="NCBIfam" id="TIGR02375">
    <property type="entry name" value="pseudoazurin"/>
    <property type="match status" value="1"/>
</dbReference>
<reference evidence="11 12" key="1">
    <citation type="submission" date="2020-08" db="EMBL/GenBank/DDBJ databases">
        <title>Genomic Encyclopedia of Type Strains, Phase IV (KMG-IV): sequencing the most valuable type-strain genomes for metagenomic binning, comparative biology and taxonomic classification.</title>
        <authorList>
            <person name="Goeker M."/>
        </authorList>
    </citation>
    <scope>NUCLEOTIDE SEQUENCE [LARGE SCALE GENOMIC DNA]</scope>
    <source>
        <strain evidence="11 12">DSM 100211</strain>
    </source>
</reference>
<evidence type="ECO:0000256" key="9">
    <source>
        <dbReference type="SAM" id="SignalP"/>
    </source>
</evidence>
<evidence type="ECO:0000256" key="7">
    <source>
        <dbReference type="NCBIfam" id="TIGR02375"/>
    </source>
</evidence>
<feature type="signal peptide" evidence="9">
    <location>
        <begin position="1"/>
        <end position="24"/>
    </location>
</feature>
<keyword evidence="3 8" id="KW-0479">Metal-binding</keyword>
<dbReference type="InterPro" id="IPR000923">
    <property type="entry name" value="BlueCu_1"/>
</dbReference>
<evidence type="ECO:0000256" key="4">
    <source>
        <dbReference type="ARBA" id="ARBA00022764"/>
    </source>
</evidence>
<evidence type="ECO:0000256" key="5">
    <source>
        <dbReference type="ARBA" id="ARBA00022982"/>
    </source>
</evidence>
<evidence type="ECO:0000256" key="2">
    <source>
        <dbReference type="ARBA" id="ARBA00022448"/>
    </source>
</evidence>
<evidence type="ECO:0000256" key="6">
    <source>
        <dbReference type="ARBA" id="ARBA00023008"/>
    </source>
</evidence>
<evidence type="ECO:0000259" key="10">
    <source>
        <dbReference type="Pfam" id="PF00127"/>
    </source>
</evidence>
<evidence type="ECO:0000313" key="11">
    <source>
        <dbReference type="EMBL" id="MBB3975645.1"/>
    </source>
</evidence>
<feature type="chain" id="PRO_5031374046" description="Pseudoazurin" evidence="9">
    <location>
        <begin position="25"/>
        <end position="148"/>
    </location>
</feature>
<keyword evidence="2" id="KW-0813">Transport</keyword>
<keyword evidence="9" id="KW-0732">Signal</keyword>
<feature type="binding site" evidence="8">
    <location>
        <position position="102"/>
    </location>
    <ligand>
        <name>Cu cation</name>
        <dbReference type="ChEBI" id="CHEBI:23378"/>
    </ligand>
</feature>
<dbReference type="EMBL" id="JACIEE010000002">
    <property type="protein sequence ID" value="MBB3975645.1"/>
    <property type="molecule type" value="Genomic_DNA"/>
</dbReference>
<dbReference type="PRINTS" id="PR00155">
    <property type="entry name" value="AMICYANIN"/>
</dbReference>
<feature type="domain" description="Blue (type 1) copper" evidence="10">
    <location>
        <begin position="30"/>
        <end position="116"/>
    </location>
</feature>
<feature type="binding site" evidence="8">
    <location>
        <position position="110"/>
    </location>
    <ligand>
        <name>Cu cation</name>
        <dbReference type="ChEBI" id="CHEBI:23378"/>
    </ligand>
</feature>
<gene>
    <name evidence="11" type="ORF">GGQ64_000832</name>
</gene>
<comment type="subcellular location">
    <subcellularLocation>
        <location evidence="1">Periplasm</location>
    </subcellularLocation>
</comment>
<name>A0A7W6D7G9_9HYPH</name>
<dbReference type="PRINTS" id="PR00156">
    <property type="entry name" value="COPPERBLUE"/>
</dbReference>
<dbReference type="GO" id="GO:0005507">
    <property type="term" value="F:copper ion binding"/>
    <property type="evidence" value="ECO:0007669"/>
    <property type="project" value="UniProtKB-UniRule"/>
</dbReference>
<protein>
    <recommendedName>
        <fullName evidence="7">Pseudoazurin</fullName>
    </recommendedName>
</protein>
<dbReference type="InterPro" id="IPR008972">
    <property type="entry name" value="Cupredoxin"/>
</dbReference>